<organism evidence="1">
    <name type="scientific">bioreactor metagenome</name>
    <dbReference type="NCBI Taxonomy" id="1076179"/>
    <lineage>
        <taxon>unclassified sequences</taxon>
        <taxon>metagenomes</taxon>
        <taxon>ecological metagenomes</taxon>
    </lineage>
</organism>
<dbReference type="AlphaFoldDB" id="A0A645G8J9"/>
<dbReference type="EMBL" id="VSSQ01068181">
    <property type="protein sequence ID" value="MPN20424.1"/>
    <property type="molecule type" value="Genomic_DNA"/>
</dbReference>
<sequence>MGRPDLKIKILVQPLRVFRRGDDFRRSEVPNSFSIGFLHPQGHAGKELAEEVFGELLPGLFQQREGIVGLMGGNKGRSQLVVGRFEVAIQNDRLAVVINSLLDLSLIKRNSPEVVVGLSVERILLDQGLQLL</sequence>
<reference evidence="1" key="1">
    <citation type="submission" date="2019-08" db="EMBL/GenBank/DDBJ databases">
        <authorList>
            <person name="Kucharzyk K."/>
            <person name="Murdoch R.W."/>
            <person name="Higgins S."/>
            <person name="Loffler F."/>
        </authorList>
    </citation>
    <scope>NUCLEOTIDE SEQUENCE</scope>
</reference>
<evidence type="ECO:0000313" key="1">
    <source>
        <dbReference type="EMBL" id="MPN20424.1"/>
    </source>
</evidence>
<name>A0A645G8J9_9ZZZZ</name>
<accession>A0A645G8J9</accession>
<gene>
    <name evidence="1" type="ORF">SDC9_167803</name>
</gene>
<comment type="caution">
    <text evidence="1">The sequence shown here is derived from an EMBL/GenBank/DDBJ whole genome shotgun (WGS) entry which is preliminary data.</text>
</comment>
<protein>
    <submittedName>
        <fullName evidence="1">Uncharacterized protein</fullName>
    </submittedName>
</protein>
<proteinExistence type="predicted"/>